<evidence type="ECO:0000313" key="8">
    <source>
        <dbReference type="Proteomes" id="UP000727907"/>
    </source>
</evidence>
<dbReference type="PANTHER" id="PTHR32044">
    <property type="entry name" value="GLUCOMANNAN 4-BETA-MANNOSYLTRANSFERASE 9"/>
    <property type="match status" value="1"/>
</dbReference>
<feature type="transmembrane region" description="Helical" evidence="6">
    <location>
        <begin position="317"/>
        <end position="346"/>
    </location>
</feature>
<keyword evidence="2 7" id="KW-0808">Transferase</keyword>
<evidence type="ECO:0000256" key="2">
    <source>
        <dbReference type="ARBA" id="ARBA00022679"/>
    </source>
</evidence>
<proteinExistence type="predicted"/>
<dbReference type="Pfam" id="PF13641">
    <property type="entry name" value="Glyco_tranf_2_3"/>
    <property type="match status" value="1"/>
</dbReference>
<keyword evidence="7" id="KW-0328">Glycosyltransferase</keyword>
<evidence type="ECO:0000256" key="4">
    <source>
        <dbReference type="ARBA" id="ARBA00022989"/>
    </source>
</evidence>
<name>A0ABS6IPS6_9HYPH</name>
<dbReference type="PANTHER" id="PTHR32044:SF80">
    <property type="entry name" value="XYLOGLUCAN GLYCOSYLTRANSFERASE 2-RELATED"/>
    <property type="match status" value="1"/>
</dbReference>
<evidence type="ECO:0000256" key="1">
    <source>
        <dbReference type="ARBA" id="ARBA00004308"/>
    </source>
</evidence>
<dbReference type="GO" id="GO:0016757">
    <property type="term" value="F:glycosyltransferase activity"/>
    <property type="evidence" value="ECO:0007669"/>
    <property type="project" value="UniProtKB-KW"/>
</dbReference>
<comment type="subcellular location">
    <subcellularLocation>
        <location evidence="1">Endomembrane system</location>
    </subcellularLocation>
</comment>
<dbReference type="Proteomes" id="UP000727907">
    <property type="component" value="Unassembled WGS sequence"/>
</dbReference>
<feature type="transmembrane region" description="Helical" evidence="6">
    <location>
        <begin position="352"/>
        <end position="372"/>
    </location>
</feature>
<organism evidence="7 8">
    <name type="scientific">Reyranella humidisoli</name>
    <dbReference type="NCBI Taxonomy" id="2849149"/>
    <lineage>
        <taxon>Bacteria</taxon>
        <taxon>Pseudomonadati</taxon>
        <taxon>Pseudomonadota</taxon>
        <taxon>Alphaproteobacteria</taxon>
        <taxon>Hyphomicrobiales</taxon>
        <taxon>Reyranellaceae</taxon>
        <taxon>Reyranella</taxon>
    </lineage>
</organism>
<keyword evidence="3 6" id="KW-0812">Transmembrane</keyword>
<comment type="caution">
    <text evidence="7">The sequence shown here is derived from an EMBL/GenBank/DDBJ whole genome shotgun (WGS) entry which is preliminary data.</text>
</comment>
<keyword evidence="5 6" id="KW-0472">Membrane</keyword>
<dbReference type="RefSeq" id="WP_216962085.1">
    <property type="nucleotide sequence ID" value="NZ_JAHOPB010000001.1"/>
</dbReference>
<reference evidence="7 8" key="1">
    <citation type="submission" date="2021-06" db="EMBL/GenBank/DDBJ databases">
        <authorList>
            <person name="Lee D.H."/>
        </authorList>
    </citation>
    <scope>NUCLEOTIDE SEQUENCE [LARGE SCALE GENOMIC DNA]</scope>
    <source>
        <strain evidence="7 8">MMS21-HV4-11</strain>
    </source>
</reference>
<dbReference type="EMBL" id="JAHOPB010000001">
    <property type="protein sequence ID" value="MBU8875205.1"/>
    <property type="molecule type" value="Genomic_DNA"/>
</dbReference>
<dbReference type="EC" id="2.4.-.-" evidence="7"/>
<evidence type="ECO:0000313" key="7">
    <source>
        <dbReference type="EMBL" id="MBU8875205.1"/>
    </source>
</evidence>
<feature type="transmembrane region" description="Helical" evidence="6">
    <location>
        <begin position="6"/>
        <end position="35"/>
    </location>
</feature>
<gene>
    <name evidence="7" type="ORF">KQ910_15635</name>
</gene>
<keyword evidence="8" id="KW-1185">Reference proteome</keyword>
<evidence type="ECO:0000256" key="5">
    <source>
        <dbReference type="ARBA" id="ARBA00023136"/>
    </source>
</evidence>
<evidence type="ECO:0000256" key="6">
    <source>
        <dbReference type="SAM" id="Phobius"/>
    </source>
</evidence>
<evidence type="ECO:0000256" key="3">
    <source>
        <dbReference type="ARBA" id="ARBA00022692"/>
    </source>
</evidence>
<accession>A0ABS6IPS6</accession>
<sequence>MAILATFALLFAALFAVCCLLLAAFIGSLLYMVVLHHRLKEAGLRREEMLLSTPLPADADLPHVVVQIPSFNEGAVVRRGAESAAALDWPRDKLHIQLLDDSTDETAEMVRQVAAELRARGFDVVALQRTDRSGYKGGALHEAMQKTPHDFFAIFDVDYIPPTDFLRVCMRPFFAEPKTAFVQARFDFLNPHENALTEMQMVTLDAHLGIEQATRCWAGHPLPFNGTCGIWQRAAIDAGGGWKGDTVTEDLDLTYRGWVKGWRALFLTSVGVPGELPADTKTWLRQQQRWQDGFRHVSMRMFPEILKSRDITPSAKLAALLHLCMALNQPVLLVGVASGILAGLLAPSLVPLLLTLFVITVAWVLVCATTFLRAGHNFIRGGEIPPLEFGVVLMRFVGGQIATVVRSFGVHFRKMFSKPKPVVFDRTPKRGN</sequence>
<keyword evidence="4 6" id="KW-1133">Transmembrane helix</keyword>
<protein>
    <submittedName>
        <fullName evidence="7">Glycosyltransferase</fullName>
        <ecNumber evidence="7">2.4.-.-</ecNumber>
    </submittedName>
</protein>